<protein>
    <submittedName>
        <fullName evidence="1">Uncharacterized protein</fullName>
    </submittedName>
</protein>
<dbReference type="Pfam" id="PF01391">
    <property type="entry name" value="Collagen"/>
    <property type="match status" value="1"/>
</dbReference>
<accession>A0A6C0K0A6</accession>
<organism evidence="1">
    <name type="scientific">viral metagenome</name>
    <dbReference type="NCBI Taxonomy" id="1070528"/>
    <lineage>
        <taxon>unclassified sequences</taxon>
        <taxon>metagenomes</taxon>
        <taxon>organismal metagenomes</taxon>
    </lineage>
</organism>
<proteinExistence type="predicted"/>
<sequence length="468" mass="48880">MAGRKTLDIDNIILRNIRAVNPYTNLSPTGNTVLTMDTSGNATWRPSQGSSSTGTGFTGPTGAAASFFSFVPVIYPNGGIYTLNSPTSITINSGNYAGVASLETFSSPCYFEFTIPSILVEDGYGNTQITVGVKDASDTSVLMLMLTNNTIRDASASFLIEGESPSTVYQYNNNDLMSIRYDGTTFTLYQNGAYRYSKVDLLQYPIGFYLINENFDGLTNNNYTFTNIKGYVYSGVTGYTGPPGTAVNTGATGATGWTGAQGVSGSATNTGATGSTGFTGRTGPTGPAGVLLSQAPLVGPTGAGILIECPTGTNQFHYSRFVDVFENSGTGTLNVNGTISVTDSIVGQRVIGPTLINGTGSLPYNSLGLTVYQLANPPATGFWCVAISTSASDDASVQSCISCLAYFNGTTSKWTQGGNASAVVSGLSTLFAQLFIASGLLYFKQMTGVTLTGMRYSMTQITGSIPGF</sequence>
<dbReference type="AlphaFoldDB" id="A0A6C0K0A6"/>
<dbReference type="EMBL" id="MN740779">
    <property type="protein sequence ID" value="QHU11129.1"/>
    <property type="molecule type" value="Genomic_DNA"/>
</dbReference>
<dbReference type="InterPro" id="IPR008160">
    <property type="entry name" value="Collagen"/>
</dbReference>
<name>A0A6C0K0A6_9ZZZZ</name>
<evidence type="ECO:0000313" key="1">
    <source>
        <dbReference type="EMBL" id="QHU11129.1"/>
    </source>
</evidence>
<reference evidence="1" key="1">
    <citation type="journal article" date="2020" name="Nature">
        <title>Giant virus diversity and host interactions through global metagenomics.</title>
        <authorList>
            <person name="Schulz F."/>
            <person name="Roux S."/>
            <person name="Paez-Espino D."/>
            <person name="Jungbluth S."/>
            <person name="Walsh D.A."/>
            <person name="Denef V.J."/>
            <person name="McMahon K.D."/>
            <person name="Konstantinidis K.T."/>
            <person name="Eloe-Fadrosh E.A."/>
            <person name="Kyrpides N.C."/>
            <person name="Woyke T."/>
        </authorList>
    </citation>
    <scope>NUCLEOTIDE SEQUENCE</scope>
    <source>
        <strain evidence="1">GVMAG-S-1101165-84</strain>
    </source>
</reference>